<feature type="transmembrane region" description="Helical" evidence="10">
    <location>
        <begin position="6"/>
        <end position="30"/>
    </location>
</feature>
<evidence type="ECO:0000256" key="10">
    <source>
        <dbReference type="SAM" id="Phobius"/>
    </source>
</evidence>
<evidence type="ECO:0000259" key="12">
    <source>
        <dbReference type="Pfam" id="PF06750"/>
    </source>
</evidence>
<dbReference type="InterPro" id="IPR000045">
    <property type="entry name" value="Prepilin_IV_endopep_pep"/>
</dbReference>
<name>A0ABT8YC20_9SPHN</name>
<evidence type="ECO:0000256" key="8">
    <source>
        <dbReference type="RuleBase" id="RU003793"/>
    </source>
</evidence>
<dbReference type="Pfam" id="PF06750">
    <property type="entry name" value="A24_N_bact"/>
    <property type="match status" value="1"/>
</dbReference>
<keyword evidence="4" id="KW-0997">Cell inner membrane</keyword>
<evidence type="ECO:0000256" key="1">
    <source>
        <dbReference type="ARBA" id="ARBA00004429"/>
    </source>
</evidence>
<comment type="subcellular location">
    <subcellularLocation>
        <location evidence="1">Cell inner membrane</location>
        <topology evidence="1">Multi-pass membrane protein</topology>
    </subcellularLocation>
    <subcellularLocation>
        <location evidence="9">Cell membrane</location>
        <topology evidence="9">Multi-pass membrane protein</topology>
    </subcellularLocation>
</comment>
<dbReference type="EC" id="2.1.1.-" evidence="9"/>
<dbReference type="Pfam" id="PF01478">
    <property type="entry name" value="Peptidase_A24"/>
    <property type="match status" value="1"/>
</dbReference>
<keyword evidence="9" id="KW-0645">Protease</keyword>
<comment type="catalytic activity">
    <reaction evidence="9">
        <text>Typically cleaves a -Gly-|-Phe- bond to release an N-terminal, basic peptide of 5-8 residues from type IV prepilin, and then N-methylates the new N-terminal amino group, the methyl donor being S-adenosyl-L-methionine.</text>
        <dbReference type="EC" id="3.4.23.43"/>
    </reaction>
</comment>
<keyword evidence="7 10" id="KW-0472">Membrane</keyword>
<evidence type="ECO:0000256" key="5">
    <source>
        <dbReference type="ARBA" id="ARBA00022692"/>
    </source>
</evidence>
<feature type="transmembrane region" description="Helical" evidence="10">
    <location>
        <begin position="225"/>
        <end position="242"/>
    </location>
</feature>
<evidence type="ECO:0000313" key="13">
    <source>
        <dbReference type="EMBL" id="MDO6415527.1"/>
    </source>
</evidence>
<dbReference type="GO" id="GO:0016787">
    <property type="term" value="F:hydrolase activity"/>
    <property type="evidence" value="ECO:0007669"/>
    <property type="project" value="UniProtKB-KW"/>
</dbReference>
<comment type="function">
    <text evidence="9">Plays an essential role in type IV pili and type II pseudopili formation by proteolytically removing the leader sequence from substrate proteins and subsequently monomethylating the alpha-amino group of the newly exposed N-terminal phenylalanine.</text>
</comment>
<feature type="transmembrane region" description="Helical" evidence="10">
    <location>
        <begin position="191"/>
        <end position="213"/>
    </location>
</feature>
<feature type="transmembrane region" description="Helical" evidence="10">
    <location>
        <begin position="102"/>
        <end position="120"/>
    </location>
</feature>
<keyword evidence="9" id="KW-0511">Multifunctional enzyme</keyword>
<organism evidence="13 14">
    <name type="scientific">Sphingomonas natans</name>
    <dbReference type="NCBI Taxonomy" id="3063330"/>
    <lineage>
        <taxon>Bacteria</taxon>
        <taxon>Pseudomonadati</taxon>
        <taxon>Pseudomonadota</taxon>
        <taxon>Alphaproteobacteria</taxon>
        <taxon>Sphingomonadales</taxon>
        <taxon>Sphingomonadaceae</taxon>
        <taxon>Sphingomonas</taxon>
    </lineage>
</organism>
<feature type="transmembrane region" description="Helical" evidence="10">
    <location>
        <begin position="155"/>
        <end position="171"/>
    </location>
</feature>
<accession>A0ABT8YC20</accession>
<dbReference type="InterPro" id="IPR014032">
    <property type="entry name" value="Peptidase_A24A_bac"/>
</dbReference>
<evidence type="ECO:0000256" key="9">
    <source>
        <dbReference type="RuleBase" id="RU003794"/>
    </source>
</evidence>
<keyword evidence="9 13" id="KW-0378">Hydrolase</keyword>
<protein>
    <recommendedName>
        <fullName evidence="9">Prepilin leader peptidase/N-methyltransferase</fullName>
        <ecNumber evidence="9">2.1.1.-</ecNumber>
        <ecNumber evidence="9">3.4.23.43</ecNumber>
    </recommendedName>
</protein>
<evidence type="ECO:0000259" key="11">
    <source>
        <dbReference type="Pfam" id="PF01478"/>
    </source>
</evidence>
<reference evidence="13" key="1">
    <citation type="submission" date="2023-07" db="EMBL/GenBank/DDBJ databases">
        <authorList>
            <person name="Kim M."/>
        </authorList>
    </citation>
    <scope>NUCLEOTIDE SEQUENCE</scope>
    <source>
        <strain evidence="13">BIUV-7</strain>
    </source>
</reference>
<dbReference type="InterPro" id="IPR010627">
    <property type="entry name" value="Prepilin_pept_A24_N"/>
</dbReference>
<dbReference type="EMBL" id="JAUOTP010000006">
    <property type="protein sequence ID" value="MDO6415527.1"/>
    <property type="molecule type" value="Genomic_DNA"/>
</dbReference>
<keyword evidence="3" id="KW-1003">Cell membrane</keyword>
<gene>
    <name evidence="13" type="ORF">Q4F19_14140</name>
</gene>
<comment type="caution">
    <text evidence="13">The sequence shown here is derived from an EMBL/GenBank/DDBJ whole genome shotgun (WGS) entry which is preliminary data.</text>
</comment>
<keyword evidence="14" id="KW-1185">Reference proteome</keyword>
<keyword evidence="6 10" id="KW-1133">Transmembrane helix</keyword>
<feature type="domain" description="Prepilin peptidase A24 N-terminal" evidence="12">
    <location>
        <begin position="16"/>
        <end position="96"/>
    </location>
</feature>
<keyword evidence="5 9" id="KW-0812">Transmembrane</keyword>
<evidence type="ECO:0000256" key="3">
    <source>
        <dbReference type="ARBA" id="ARBA00022475"/>
    </source>
</evidence>
<comment type="similarity">
    <text evidence="2 8">Belongs to the peptidase A24 family.</text>
</comment>
<evidence type="ECO:0000313" key="14">
    <source>
        <dbReference type="Proteomes" id="UP001169764"/>
    </source>
</evidence>
<dbReference type="InterPro" id="IPR050882">
    <property type="entry name" value="Prepilin_peptidase/N-MTase"/>
</dbReference>
<evidence type="ECO:0000256" key="6">
    <source>
        <dbReference type="ARBA" id="ARBA00022989"/>
    </source>
</evidence>
<dbReference type="Proteomes" id="UP001169764">
    <property type="component" value="Unassembled WGS sequence"/>
</dbReference>
<evidence type="ECO:0000256" key="7">
    <source>
        <dbReference type="ARBA" id="ARBA00023136"/>
    </source>
</evidence>
<dbReference type="PANTHER" id="PTHR30487:SF0">
    <property type="entry name" value="PREPILIN LEADER PEPTIDASE_N-METHYLTRANSFERASE-RELATED"/>
    <property type="match status" value="1"/>
</dbReference>
<keyword evidence="9" id="KW-0489">Methyltransferase</keyword>
<keyword evidence="9" id="KW-0808">Transferase</keyword>
<feature type="domain" description="Prepilin type IV endopeptidase peptidase" evidence="11">
    <location>
        <begin position="109"/>
        <end position="213"/>
    </location>
</feature>
<evidence type="ECO:0000256" key="2">
    <source>
        <dbReference type="ARBA" id="ARBA00005801"/>
    </source>
</evidence>
<dbReference type="PANTHER" id="PTHR30487">
    <property type="entry name" value="TYPE 4 PREPILIN-LIKE PROTEINS LEADER PEPTIDE-PROCESSING ENZYME"/>
    <property type="match status" value="1"/>
</dbReference>
<evidence type="ECO:0000256" key="4">
    <source>
        <dbReference type="ARBA" id="ARBA00022519"/>
    </source>
</evidence>
<sequence>MTTDTYPWLVPVAALLMGMIAGSFLATLAIRWPAGRSIARGRSACDACNVPIPGWRLVPLVSFVAQRGRCGACGGVIDWRHPAMELACGLIGLFAMLWRPDAVGVAGALFGWLLAALALIDFDHFWLPDRLTFPLAALGLLAGPAPLADRLTGAVAGYAALALIAAAYRRARGRVGLGQGDAKLLGAIGAWLGWQMLPWVVLGACAIGIVWALAARKQALDRLPLGTLLAVAGWGGWLWVVTHVF</sequence>
<proteinExistence type="inferred from homology"/>
<dbReference type="RefSeq" id="WP_303543602.1">
    <property type="nucleotide sequence ID" value="NZ_JAUOTP010000006.1"/>
</dbReference>
<dbReference type="EC" id="3.4.23.43" evidence="9"/>
<dbReference type="Gene3D" id="1.20.120.1220">
    <property type="match status" value="1"/>
</dbReference>
<dbReference type="PRINTS" id="PR00864">
    <property type="entry name" value="PREPILNPTASE"/>
</dbReference>